<dbReference type="EMBL" id="MN739279">
    <property type="protein sequence ID" value="QHS96818.1"/>
    <property type="molecule type" value="Genomic_DNA"/>
</dbReference>
<dbReference type="Pfam" id="PF19068">
    <property type="entry name" value="DUF5764"/>
    <property type="match status" value="1"/>
</dbReference>
<organism evidence="2">
    <name type="scientific">viral metagenome</name>
    <dbReference type="NCBI Taxonomy" id="1070528"/>
    <lineage>
        <taxon>unclassified sequences</taxon>
        <taxon>metagenomes</taxon>
        <taxon>organismal metagenomes</taxon>
    </lineage>
</organism>
<sequence>MDDYSLVSLSDSKNEWCARLVNTLTPSLIEGLKSIFDESWALCIENDEEDKYLMTFQTFLSRIPKWNSTIIDTERKRIEDTTSCGYLEELITCVHVIQLKALTCARVGNKQKKVNINIPSVNTFIHKTYCNVARKLYTSIYLFEKDILPLEIQKHNRELESIIKESILNTVRDTMPIEDILRAYMDETEELDVNEEFVIIKETPSTDPIDNINLGENIGDNTTSNVSPTVSTEVIPQSYPKVTTPVSSLPKETLPSSSSSSSSSSPATSASLAPASLAPASLAPAALAPASLAPAALAPAALAPAALAPASPAPTQSLFSAPSDESTKDRVNFNDIDNRVDINGNTDSVIAPKTDERLDKIAELSAERRRREEEEEDDEDKIKIGGDVDLQILDINDLNRSVTVNPVLDDIEVLT</sequence>
<dbReference type="AlphaFoldDB" id="A0A6C0BZL7"/>
<feature type="region of interest" description="Disordered" evidence="1">
    <location>
        <begin position="310"/>
        <end position="331"/>
    </location>
</feature>
<feature type="region of interest" description="Disordered" evidence="1">
    <location>
        <begin position="209"/>
        <end position="271"/>
    </location>
</feature>
<feature type="compositionally biased region" description="Low complexity" evidence="1">
    <location>
        <begin position="221"/>
        <end position="232"/>
    </location>
</feature>
<proteinExistence type="predicted"/>
<protein>
    <submittedName>
        <fullName evidence="2">Uncharacterized protein</fullName>
    </submittedName>
</protein>
<feature type="compositionally biased region" description="Low complexity" evidence="1">
    <location>
        <begin position="254"/>
        <end position="271"/>
    </location>
</feature>
<evidence type="ECO:0000313" key="2">
    <source>
        <dbReference type="EMBL" id="QHS96818.1"/>
    </source>
</evidence>
<name>A0A6C0BZL7_9ZZZZ</name>
<accession>A0A6C0BZL7</accession>
<feature type="compositionally biased region" description="Polar residues" evidence="1">
    <location>
        <begin position="315"/>
        <end position="324"/>
    </location>
</feature>
<reference evidence="2" key="1">
    <citation type="journal article" date="2020" name="Nature">
        <title>Giant virus diversity and host interactions through global metagenomics.</title>
        <authorList>
            <person name="Schulz F."/>
            <person name="Roux S."/>
            <person name="Paez-Espino D."/>
            <person name="Jungbluth S."/>
            <person name="Walsh D.A."/>
            <person name="Denef V.J."/>
            <person name="McMahon K.D."/>
            <person name="Konstantinidis K.T."/>
            <person name="Eloe-Fadrosh E.A."/>
            <person name="Kyrpides N.C."/>
            <person name="Woyke T."/>
        </authorList>
    </citation>
    <scope>NUCLEOTIDE SEQUENCE</scope>
    <source>
        <strain evidence="2">GVMAG-M-3300020166-5</strain>
    </source>
</reference>
<dbReference type="InterPro" id="IPR043913">
    <property type="entry name" value="DUF5764"/>
</dbReference>
<evidence type="ECO:0000256" key="1">
    <source>
        <dbReference type="SAM" id="MobiDB-lite"/>
    </source>
</evidence>